<keyword evidence="4" id="KW-1185">Reference proteome</keyword>
<dbReference type="GO" id="GO:0030864">
    <property type="term" value="C:cortical actin cytoskeleton"/>
    <property type="evidence" value="ECO:0007669"/>
    <property type="project" value="TreeGrafter"/>
</dbReference>
<feature type="region of interest" description="Disordered" evidence="1">
    <location>
        <begin position="1"/>
        <end position="25"/>
    </location>
</feature>
<reference evidence="3" key="1">
    <citation type="journal article" date="2023" name="Mol. Biol. Evol.">
        <title>Third-Generation Sequencing Reveals the Adaptive Role of the Epigenome in Three Deep-Sea Polychaetes.</title>
        <authorList>
            <person name="Perez M."/>
            <person name="Aroh O."/>
            <person name="Sun Y."/>
            <person name="Lan Y."/>
            <person name="Juniper S.K."/>
            <person name="Young C.R."/>
            <person name="Angers B."/>
            <person name="Qian P.Y."/>
        </authorList>
    </citation>
    <scope>NUCLEOTIDE SEQUENCE</scope>
    <source>
        <strain evidence="3">P08H-3</strain>
    </source>
</reference>
<dbReference type="GO" id="GO:0030136">
    <property type="term" value="C:clathrin-coated vesicle"/>
    <property type="evidence" value="ECO:0007669"/>
    <property type="project" value="TreeGrafter"/>
</dbReference>
<dbReference type="FunFam" id="1.25.40.90:FF:000012">
    <property type="entry name" value="Huntingtin interacting protein 1-related"/>
    <property type="match status" value="1"/>
</dbReference>
<dbReference type="InterPro" id="IPR011417">
    <property type="entry name" value="ANTH_dom"/>
</dbReference>
<dbReference type="InterPro" id="IPR030224">
    <property type="entry name" value="Sla2_fam"/>
</dbReference>
<dbReference type="Pfam" id="PF07651">
    <property type="entry name" value="ANTH"/>
    <property type="match status" value="1"/>
</dbReference>
<dbReference type="GO" id="GO:0006897">
    <property type="term" value="P:endocytosis"/>
    <property type="evidence" value="ECO:0007669"/>
    <property type="project" value="InterPro"/>
</dbReference>
<evidence type="ECO:0000256" key="1">
    <source>
        <dbReference type="SAM" id="MobiDB-lite"/>
    </source>
</evidence>
<dbReference type="GO" id="GO:0048268">
    <property type="term" value="P:clathrin coat assembly"/>
    <property type="evidence" value="ECO:0007669"/>
    <property type="project" value="TreeGrafter"/>
</dbReference>
<dbReference type="PROSITE" id="PS50942">
    <property type="entry name" value="ENTH"/>
    <property type="match status" value="1"/>
</dbReference>
<sequence length="247" mass="28163">MASAHMPRGLNPRGVGRMDSERENFEKTQTTALQKALTNLEAPLKEKHCRRAILGTHQEHGCTVFWSIVLRYPLQGNPIVCWKFCHVLHKILRDGHENCSKDSYRYTGFLTDLGKLWGHLKIGLSRLIAFYTKLLVGRLNFHRKYPSIQGNMVLDDGDLEKICNNDINSYFEMCVDMLDYLDDILGLQASVFDSLDMSRANSMTLVGQCRLAPLIPCILDSCQVYDSTVKLLFKLHSNYIYSVIALT</sequence>
<dbReference type="GO" id="GO:0080025">
    <property type="term" value="F:phosphatidylinositol-3,5-bisphosphate binding"/>
    <property type="evidence" value="ECO:0007669"/>
    <property type="project" value="TreeGrafter"/>
</dbReference>
<feature type="compositionally biased region" description="Basic and acidic residues" evidence="1">
    <location>
        <begin position="16"/>
        <end position="25"/>
    </location>
</feature>
<dbReference type="GO" id="GO:0032051">
    <property type="term" value="F:clathrin light chain binding"/>
    <property type="evidence" value="ECO:0007669"/>
    <property type="project" value="TreeGrafter"/>
</dbReference>
<dbReference type="GO" id="GO:0051015">
    <property type="term" value="F:actin filament binding"/>
    <property type="evidence" value="ECO:0007669"/>
    <property type="project" value="TreeGrafter"/>
</dbReference>
<dbReference type="InterPro" id="IPR008942">
    <property type="entry name" value="ENTH_VHS"/>
</dbReference>
<evidence type="ECO:0000259" key="2">
    <source>
        <dbReference type="PROSITE" id="PS50942"/>
    </source>
</evidence>
<organism evidence="3 4">
    <name type="scientific">Paralvinella palmiformis</name>
    <dbReference type="NCBI Taxonomy" id="53620"/>
    <lineage>
        <taxon>Eukaryota</taxon>
        <taxon>Metazoa</taxon>
        <taxon>Spiralia</taxon>
        <taxon>Lophotrochozoa</taxon>
        <taxon>Annelida</taxon>
        <taxon>Polychaeta</taxon>
        <taxon>Sedentaria</taxon>
        <taxon>Canalipalpata</taxon>
        <taxon>Terebellida</taxon>
        <taxon>Terebelliformia</taxon>
        <taxon>Alvinellidae</taxon>
        <taxon>Paralvinella</taxon>
    </lineage>
</organism>
<dbReference type="InterPro" id="IPR013809">
    <property type="entry name" value="ENTH"/>
</dbReference>
<dbReference type="PANTHER" id="PTHR10407">
    <property type="entry name" value="HUNTINGTIN INTERACTING PROTEIN 1"/>
    <property type="match status" value="1"/>
</dbReference>
<proteinExistence type="predicted"/>
<name>A0AAD9JNQ3_9ANNE</name>
<dbReference type="SMART" id="SM00273">
    <property type="entry name" value="ENTH"/>
    <property type="match status" value="1"/>
</dbReference>
<accession>A0AAD9JNQ3</accession>
<dbReference type="PANTHER" id="PTHR10407:SF15">
    <property type="entry name" value="HUNTINGTIN INTERACTING PROTEIN 1"/>
    <property type="match status" value="1"/>
</dbReference>
<dbReference type="Gene3D" id="1.25.40.90">
    <property type="match status" value="1"/>
</dbReference>
<feature type="domain" description="ENTH" evidence="2">
    <location>
        <begin position="21"/>
        <end position="149"/>
    </location>
</feature>
<evidence type="ECO:0000313" key="3">
    <source>
        <dbReference type="EMBL" id="KAK2156417.1"/>
    </source>
</evidence>
<dbReference type="SUPFAM" id="SSF48464">
    <property type="entry name" value="ENTH/VHS domain"/>
    <property type="match status" value="1"/>
</dbReference>
<dbReference type="CDD" id="cd17006">
    <property type="entry name" value="ANTH_N_HIP1_like"/>
    <property type="match status" value="1"/>
</dbReference>
<dbReference type="EMBL" id="JAODUP010000214">
    <property type="protein sequence ID" value="KAK2156417.1"/>
    <property type="molecule type" value="Genomic_DNA"/>
</dbReference>
<comment type="caution">
    <text evidence="3">The sequence shown here is derived from an EMBL/GenBank/DDBJ whole genome shotgun (WGS) entry which is preliminary data.</text>
</comment>
<dbReference type="GO" id="GO:0007015">
    <property type="term" value="P:actin filament organization"/>
    <property type="evidence" value="ECO:0007669"/>
    <property type="project" value="TreeGrafter"/>
</dbReference>
<dbReference type="AlphaFoldDB" id="A0AAD9JNQ3"/>
<protein>
    <recommendedName>
        <fullName evidence="2">ENTH domain-containing protein</fullName>
    </recommendedName>
</protein>
<dbReference type="GO" id="GO:0035615">
    <property type="term" value="F:clathrin adaptor activity"/>
    <property type="evidence" value="ECO:0007669"/>
    <property type="project" value="TreeGrafter"/>
</dbReference>
<evidence type="ECO:0000313" key="4">
    <source>
        <dbReference type="Proteomes" id="UP001208570"/>
    </source>
</evidence>
<gene>
    <name evidence="3" type="ORF">LSH36_214g05051</name>
</gene>
<dbReference type="Proteomes" id="UP001208570">
    <property type="component" value="Unassembled WGS sequence"/>
</dbReference>
<dbReference type="GO" id="GO:0043325">
    <property type="term" value="F:phosphatidylinositol-3,4-bisphosphate binding"/>
    <property type="evidence" value="ECO:0007669"/>
    <property type="project" value="TreeGrafter"/>
</dbReference>